<dbReference type="InterPro" id="IPR022572">
    <property type="entry name" value="DNA_rep/recomb_RecO_N"/>
</dbReference>
<dbReference type="HAMAP" id="MF_00201">
    <property type="entry name" value="RecO"/>
    <property type="match status" value="1"/>
</dbReference>
<evidence type="ECO:0000256" key="3">
    <source>
        <dbReference type="ARBA" id="ARBA00022763"/>
    </source>
</evidence>
<proteinExistence type="inferred from homology"/>
<evidence type="ECO:0000256" key="6">
    <source>
        <dbReference type="ARBA" id="ARBA00033409"/>
    </source>
</evidence>
<evidence type="ECO:0000256" key="1">
    <source>
        <dbReference type="ARBA" id="ARBA00007452"/>
    </source>
</evidence>
<dbReference type="InterPro" id="IPR042242">
    <property type="entry name" value="RecO_C"/>
</dbReference>
<evidence type="ECO:0000256" key="7">
    <source>
        <dbReference type="HAMAP-Rule" id="MF_00201"/>
    </source>
</evidence>
<evidence type="ECO:0000313" key="9">
    <source>
        <dbReference type="EMBL" id="OGM08564.1"/>
    </source>
</evidence>
<evidence type="ECO:0000313" key="10">
    <source>
        <dbReference type="Proteomes" id="UP000178735"/>
    </source>
</evidence>
<dbReference type="Pfam" id="PF11967">
    <property type="entry name" value="RecO_N"/>
    <property type="match status" value="1"/>
</dbReference>
<dbReference type="GO" id="GO:0006310">
    <property type="term" value="P:DNA recombination"/>
    <property type="evidence" value="ECO:0007669"/>
    <property type="project" value="UniProtKB-UniRule"/>
</dbReference>
<protein>
    <recommendedName>
        <fullName evidence="2 7">DNA repair protein RecO</fullName>
    </recommendedName>
    <alternativeName>
        <fullName evidence="6 7">Recombination protein O</fullName>
    </alternativeName>
</protein>
<evidence type="ECO:0000256" key="2">
    <source>
        <dbReference type="ARBA" id="ARBA00021310"/>
    </source>
</evidence>
<comment type="function">
    <text evidence="7">Involved in DNA repair and RecF pathway recombination.</text>
</comment>
<sequence>MNNPGAKEENNIYYDECVILKSSPYGESDRLVTVFSKNLGKKNLLAKGACKPGSKLCGFTDSLSVLNYAPKATRTFTLITQPKIVSPLFHIKEMGASFYKAYAMCELVSRAAEFDNKMPEIYDALKNSLIIMDLMTSDDEAASEKVLIKFELFFLEYAGFSLNFENCCHCGKTLSGEFIYDSGAGGITCARCALGRREAEVAQDAAGLIKKITKETDLKKIIGENYSINTLGAALALVKKHIKANLNIVLTSADIA</sequence>
<name>A0A1F7X0D3_9BACT</name>
<dbReference type="SUPFAM" id="SSF50249">
    <property type="entry name" value="Nucleic acid-binding proteins"/>
    <property type="match status" value="1"/>
</dbReference>
<keyword evidence="3 7" id="KW-0227">DNA damage</keyword>
<dbReference type="AlphaFoldDB" id="A0A1F7X0D3"/>
<dbReference type="PANTHER" id="PTHR33991">
    <property type="entry name" value="DNA REPAIR PROTEIN RECO"/>
    <property type="match status" value="1"/>
</dbReference>
<keyword evidence="5 7" id="KW-0234">DNA repair</keyword>
<keyword evidence="4 7" id="KW-0233">DNA recombination</keyword>
<dbReference type="Proteomes" id="UP000178735">
    <property type="component" value="Unassembled WGS sequence"/>
</dbReference>
<dbReference type="NCBIfam" id="TIGR00613">
    <property type="entry name" value="reco"/>
    <property type="match status" value="1"/>
</dbReference>
<dbReference type="GO" id="GO:0043590">
    <property type="term" value="C:bacterial nucleoid"/>
    <property type="evidence" value="ECO:0007669"/>
    <property type="project" value="TreeGrafter"/>
</dbReference>
<dbReference type="InterPro" id="IPR003717">
    <property type="entry name" value="RecO"/>
</dbReference>
<dbReference type="STRING" id="1817813.A2008_04135"/>
<feature type="domain" description="DNA replication/recombination mediator RecO N-terminal" evidence="8">
    <location>
        <begin position="14"/>
        <end position="86"/>
    </location>
</feature>
<gene>
    <name evidence="7" type="primary">recO</name>
    <name evidence="9" type="ORF">A2008_04135</name>
</gene>
<evidence type="ECO:0000256" key="5">
    <source>
        <dbReference type="ARBA" id="ARBA00023204"/>
    </source>
</evidence>
<evidence type="ECO:0000259" key="8">
    <source>
        <dbReference type="Pfam" id="PF11967"/>
    </source>
</evidence>
<reference evidence="9 10" key="1">
    <citation type="journal article" date="2016" name="Nat. Commun.">
        <title>Thousands of microbial genomes shed light on interconnected biogeochemical processes in an aquifer system.</title>
        <authorList>
            <person name="Anantharaman K."/>
            <person name="Brown C.T."/>
            <person name="Hug L.A."/>
            <person name="Sharon I."/>
            <person name="Castelle C.J."/>
            <person name="Probst A.J."/>
            <person name="Thomas B.C."/>
            <person name="Singh A."/>
            <person name="Wilkins M.J."/>
            <person name="Karaoz U."/>
            <person name="Brodie E.L."/>
            <person name="Williams K.H."/>
            <person name="Hubbard S.S."/>
            <person name="Banfield J.F."/>
        </authorList>
    </citation>
    <scope>NUCLEOTIDE SEQUENCE [LARGE SCALE GENOMIC DNA]</scope>
</reference>
<comment type="similarity">
    <text evidence="1 7">Belongs to the RecO family.</text>
</comment>
<dbReference type="Pfam" id="PF02565">
    <property type="entry name" value="RecO_C"/>
    <property type="match status" value="1"/>
</dbReference>
<comment type="caution">
    <text evidence="9">The sequence shown here is derived from an EMBL/GenBank/DDBJ whole genome shotgun (WGS) entry which is preliminary data.</text>
</comment>
<dbReference type="SUPFAM" id="SSF57863">
    <property type="entry name" value="ArfGap/RecO-like zinc finger"/>
    <property type="match status" value="1"/>
</dbReference>
<dbReference type="Gene3D" id="1.20.1440.120">
    <property type="entry name" value="Recombination protein O, C-terminal domain"/>
    <property type="match status" value="1"/>
</dbReference>
<dbReference type="GO" id="GO:0006302">
    <property type="term" value="P:double-strand break repair"/>
    <property type="evidence" value="ECO:0007669"/>
    <property type="project" value="TreeGrafter"/>
</dbReference>
<accession>A0A1F7X0D3</accession>
<dbReference type="Gene3D" id="2.40.50.140">
    <property type="entry name" value="Nucleic acid-binding proteins"/>
    <property type="match status" value="1"/>
</dbReference>
<dbReference type="InterPro" id="IPR012340">
    <property type="entry name" value="NA-bd_OB-fold"/>
</dbReference>
<dbReference type="EMBL" id="MGFH01000009">
    <property type="protein sequence ID" value="OGM08564.1"/>
    <property type="molecule type" value="Genomic_DNA"/>
</dbReference>
<dbReference type="InterPro" id="IPR037278">
    <property type="entry name" value="ARFGAP/RecO"/>
</dbReference>
<dbReference type="PANTHER" id="PTHR33991:SF1">
    <property type="entry name" value="DNA REPAIR PROTEIN RECO"/>
    <property type="match status" value="1"/>
</dbReference>
<evidence type="ECO:0000256" key="4">
    <source>
        <dbReference type="ARBA" id="ARBA00023172"/>
    </source>
</evidence>
<organism evidence="9 10">
    <name type="scientific">Candidatus Wallbacteria bacterium GWC2_49_35</name>
    <dbReference type="NCBI Taxonomy" id="1817813"/>
    <lineage>
        <taxon>Bacteria</taxon>
        <taxon>Candidatus Walliibacteriota</taxon>
    </lineage>
</organism>